<feature type="region of interest" description="Disordered" evidence="1">
    <location>
        <begin position="159"/>
        <end position="196"/>
    </location>
</feature>
<protein>
    <submittedName>
        <fullName evidence="2">Uncharacterized protein</fullName>
    </submittedName>
</protein>
<feature type="region of interest" description="Disordered" evidence="1">
    <location>
        <begin position="222"/>
        <end position="243"/>
    </location>
</feature>
<dbReference type="AlphaFoldDB" id="A0A7R8ZQZ5"/>
<sequence>MVGCENSPQEDRGRKTRGSAFGSIMSACFQSSSSAAFDSKFSSSRTGFSLASPRHLSWAERGLPQHTVSWRLAAMLASTSVAGPASHFASLPTSSTKLFSITRSYCVHHILLFSLVVLSTLQGKASVTPDFRSVCWRRFKGMFMSTSISSPTISSLSVAPGGSASVQPTPPTPQTASLPADEDNDTPDEEAGRPSYRSEYRKNYRPFYLYQYVDGSWKRASKNEDAVDGGSGAGSATPGGQLW</sequence>
<organism evidence="2">
    <name type="scientific">Cyprideis torosa</name>
    <dbReference type="NCBI Taxonomy" id="163714"/>
    <lineage>
        <taxon>Eukaryota</taxon>
        <taxon>Metazoa</taxon>
        <taxon>Ecdysozoa</taxon>
        <taxon>Arthropoda</taxon>
        <taxon>Crustacea</taxon>
        <taxon>Oligostraca</taxon>
        <taxon>Ostracoda</taxon>
        <taxon>Podocopa</taxon>
        <taxon>Podocopida</taxon>
        <taxon>Cytherocopina</taxon>
        <taxon>Cytheroidea</taxon>
        <taxon>Cytherideidae</taxon>
        <taxon>Cyprideis</taxon>
    </lineage>
</organism>
<feature type="compositionally biased region" description="Acidic residues" evidence="1">
    <location>
        <begin position="180"/>
        <end position="189"/>
    </location>
</feature>
<feature type="compositionally biased region" description="Low complexity" evidence="1">
    <location>
        <begin position="234"/>
        <end position="243"/>
    </location>
</feature>
<reference evidence="2" key="1">
    <citation type="submission" date="2020-11" db="EMBL/GenBank/DDBJ databases">
        <authorList>
            <person name="Tran Van P."/>
        </authorList>
    </citation>
    <scope>NUCLEOTIDE SEQUENCE</scope>
</reference>
<dbReference type="OrthoDB" id="6365214at2759"/>
<proteinExistence type="predicted"/>
<dbReference type="EMBL" id="OB663109">
    <property type="protein sequence ID" value="CAD7230990.1"/>
    <property type="molecule type" value="Genomic_DNA"/>
</dbReference>
<feature type="non-terminal residue" evidence="2">
    <location>
        <position position="1"/>
    </location>
</feature>
<evidence type="ECO:0000313" key="2">
    <source>
        <dbReference type="EMBL" id="CAD7230990.1"/>
    </source>
</evidence>
<evidence type="ECO:0000256" key="1">
    <source>
        <dbReference type="SAM" id="MobiDB-lite"/>
    </source>
</evidence>
<gene>
    <name evidence="2" type="ORF">CTOB1V02_LOCUS8845</name>
</gene>
<name>A0A7R8ZQZ5_9CRUS</name>
<accession>A0A7R8ZQZ5</accession>